<gene>
    <name evidence="1" type="primary">g2953</name>
    <name evidence="1" type="ORF">NpPPO83_00002953</name>
</gene>
<keyword evidence="2" id="KW-1185">Reference proteome</keyword>
<proteinExistence type="predicted"/>
<sequence>MIPGKLHAWLASAAMLGMSALLDAAAIRPRAAVVPTLSGGLNQMGPVGSSTYPRANFLSDGSLIGAYTAREDDGAEMIITIAHSTDAGVTWTEIGTVDRGPSATTDKDNPYPFQLPSGRVLVAFRNHDRTAPTAWTYYRITICYSDDNGATWQYLSTPAEESNSATGVWEPFFRLAADGETLQLYYSRENNASDQDSLMRTSADGGLTWSAPTVLSGAELPSSRDGMLGVAEVSGPGDLIAVFETEMAGSSFHIASVRSPDDGATWGDRRDVYIPATGSAAAPQVINVGGTLVVSFQSTEGGNDNTMYVVTSGDGGETWDNKIVVMEPTSLWAGLLTLDDTNFLGMADHDGAKTQKVLLS</sequence>
<accession>A0ACB5SBA1</accession>
<comment type="caution">
    <text evidence="1">The sequence shown here is derived from an EMBL/GenBank/DDBJ whole genome shotgun (WGS) entry which is preliminary data.</text>
</comment>
<protein>
    <submittedName>
        <fullName evidence="1">Neuraminidase</fullName>
    </submittedName>
</protein>
<reference evidence="1" key="1">
    <citation type="submission" date="2024-09" db="EMBL/GenBank/DDBJ databases">
        <title>Draft Genome Sequences of Neofusicoccum parvum.</title>
        <authorList>
            <person name="Ashida A."/>
            <person name="Camagna M."/>
            <person name="Tanaka A."/>
            <person name="Takemoto D."/>
        </authorList>
    </citation>
    <scope>NUCLEOTIDE SEQUENCE</scope>
    <source>
        <strain evidence="1">PPO83</strain>
    </source>
</reference>
<evidence type="ECO:0000313" key="2">
    <source>
        <dbReference type="Proteomes" id="UP001165186"/>
    </source>
</evidence>
<name>A0ACB5SBA1_9PEZI</name>
<evidence type="ECO:0000313" key="1">
    <source>
        <dbReference type="EMBL" id="GME33426.1"/>
    </source>
</evidence>
<dbReference type="Proteomes" id="UP001165186">
    <property type="component" value="Unassembled WGS sequence"/>
</dbReference>
<dbReference type="EMBL" id="BSXG01000235">
    <property type="protein sequence ID" value="GME33426.1"/>
    <property type="molecule type" value="Genomic_DNA"/>
</dbReference>
<organism evidence="1 2">
    <name type="scientific">Neofusicoccum parvum</name>
    <dbReference type="NCBI Taxonomy" id="310453"/>
    <lineage>
        <taxon>Eukaryota</taxon>
        <taxon>Fungi</taxon>
        <taxon>Dikarya</taxon>
        <taxon>Ascomycota</taxon>
        <taxon>Pezizomycotina</taxon>
        <taxon>Dothideomycetes</taxon>
        <taxon>Dothideomycetes incertae sedis</taxon>
        <taxon>Botryosphaeriales</taxon>
        <taxon>Botryosphaeriaceae</taxon>
        <taxon>Neofusicoccum</taxon>
    </lineage>
</organism>